<accession>A0A226DR82</accession>
<dbReference type="SUPFAM" id="SSF56672">
    <property type="entry name" value="DNA/RNA polymerases"/>
    <property type="match status" value="1"/>
</dbReference>
<gene>
    <name evidence="5" type="ORF">Fcan01_17993</name>
</gene>
<feature type="compositionally biased region" description="Polar residues" evidence="2">
    <location>
        <begin position="731"/>
        <end position="747"/>
    </location>
</feature>
<feature type="region of interest" description="Disordered" evidence="2">
    <location>
        <begin position="517"/>
        <end position="537"/>
    </location>
</feature>
<evidence type="ECO:0000313" key="6">
    <source>
        <dbReference type="Proteomes" id="UP000198287"/>
    </source>
</evidence>
<dbReference type="PANTHER" id="PTHR33064">
    <property type="entry name" value="POL PROTEIN"/>
    <property type="match status" value="1"/>
</dbReference>
<feature type="transmembrane region" description="Helical" evidence="3">
    <location>
        <begin position="1216"/>
        <end position="1238"/>
    </location>
</feature>
<proteinExistence type="predicted"/>
<dbReference type="CDD" id="cd01647">
    <property type="entry name" value="RT_LTR"/>
    <property type="match status" value="1"/>
</dbReference>
<dbReference type="EMBL" id="LNIX01000013">
    <property type="protein sequence ID" value="OXA47201.1"/>
    <property type="molecule type" value="Genomic_DNA"/>
</dbReference>
<reference evidence="5 6" key="1">
    <citation type="submission" date="2015-12" db="EMBL/GenBank/DDBJ databases">
        <title>The genome of Folsomia candida.</title>
        <authorList>
            <person name="Faddeeva A."/>
            <person name="Derks M.F."/>
            <person name="Anvar Y."/>
            <person name="Smit S."/>
            <person name="Van Straalen N."/>
            <person name="Roelofs D."/>
        </authorList>
    </citation>
    <scope>NUCLEOTIDE SEQUENCE [LARGE SCALE GENOMIC DNA]</scope>
    <source>
        <strain evidence="5 6">VU population</strain>
        <tissue evidence="5">Whole body</tissue>
    </source>
</reference>
<sequence>MGYFQILVSSADQHITGTITNDDTIRWLRLPQGLISAVQIFSSILQKSFHQMLWKSVFNYLDDLFVFSRSFELHLLHLKQALDKLRETGLTLNPFKCSFASGTAKCLGYIITQSGYFPHPKKVDIIKDMKYPTNKTELRSFLGSLNYWRRFIPSLAIRANKLFPLLKNGVSFEFSNECKAQFDHLRTCLVTPPILSNFHHDWPCLLHTDASLTGLGAVLLQINPSDQKPVVISYATRALLPSEKHYPICELEVLAVCWSLEKFREFLYMKRFKPPNPTIVYSSGATHHLADMCSRLTFDELNESQKRDQSNRLSSELNIIFPSDHRRALRDAQRADPLLYSKMQKLDQNLDPTGKLVLPAIVFSINTALHGTTGFSSHFLLYGTHPLLPCETGLDLGGLPPSFLEDLQAARTAAQYAILQSQERHRSLYNRTHEPLAFLVNDFVMLTKIKSEPGTSTKLSNLFTGPYKIVEKLSLQNYRIAMLTYPFTTQVVHLKRLRRIGERPLTLISEPPQLLFPPRDQNDLTVSDDDESTHHDSTFELPEELKSILLPTPHTQPSNGSPFAFSVVDSLVYNLLFSCAPQSVLIYADSTPIFFQIHFTFTSPHAYYSSQMNQHCNSLPPDNISTSCLIFQMLHSNLDAINTRTSHIIGALTGKAVNTALRMDPPIPSFLRNSTPPSSHLIVQHTRNVSSLESSEPPKSEAVNLHSQTNDIPRRPKPTTSSSVERDETPLNETLSESPPDINSSEVTDLFRRGRRETRQISPNGQIPVARPRRQIVAASAALGAASVYLGHKIFNYFNPPEIGSTVFDAEKLYSQTKEAIHATEKTNIVLAQGINLLRHDTDEGLQKLASHLTNQFDEEHTQVTHQLEGLSSGSTRTLLNMAQISEILMRSVEANHYAHILSSCTQLKLSPLAVTSSQLSHELSTLENSLSSSNMELAIPRTHISAYFQHPLAHCISNLANGKLTIRLDICHLLDSHLFVVFHGHHVYPITNSDASLCNIDAHFCRFFPYSSSARSSVDCIQALLTAGGVSKDVLHTACPFKCVDSNPASISVVSLGFQDNSYSYAVFIPSTTTWIECQNSSEHLTRHSLSNNSITQGSYLIHLKCGCTLKFAQNLHDDVRPPFPCYHDVHSTPTPTVPKVSIIIPSRWSYLPGDQILRAIRLDQALLASEGHQNFSSAFNPSWFKSDLVLDVGKAYQFSEKGSFISHLASHANLYSGGFSLFGDIFLACIIFYLLYKLTLLNRKFHVAAGVAYTQVSPARALTDTELTHHITIWLSTILVFNLLFLGVLVVCCIACRKKLRIECVDISPDQPDPESYLPSSRSKINQSYRLPSYPEISYHHPHLQSNRTIGSVPAVTFHPGHSTDVEPNRLYPEQSFLTRLRND</sequence>
<evidence type="ECO:0000256" key="1">
    <source>
        <dbReference type="ARBA" id="ARBA00012493"/>
    </source>
</evidence>
<keyword evidence="3" id="KW-1133">Transmembrane helix</keyword>
<dbReference type="InterPro" id="IPR000477">
    <property type="entry name" value="RT_dom"/>
</dbReference>
<keyword evidence="3" id="KW-0472">Membrane</keyword>
<dbReference type="InterPro" id="IPR051320">
    <property type="entry name" value="Viral_Replic_Matur_Polypro"/>
</dbReference>
<evidence type="ECO:0000256" key="3">
    <source>
        <dbReference type="SAM" id="Phobius"/>
    </source>
</evidence>
<dbReference type="PROSITE" id="PS50878">
    <property type="entry name" value="RT_POL"/>
    <property type="match status" value="1"/>
</dbReference>
<evidence type="ECO:0000259" key="4">
    <source>
        <dbReference type="PROSITE" id="PS50878"/>
    </source>
</evidence>
<organism evidence="5 6">
    <name type="scientific">Folsomia candida</name>
    <name type="common">Springtail</name>
    <dbReference type="NCBI Taxonomy" id="158441"/>
    <lineage>
        <taxon>Eukaryota</taxon>
        <taxon>Metazoa</taxon>
        <taxon>Ecdysozoa</taxon>
        <taxon>Arthropoda</taxon>
        <taxon>Hexapoda</taxon>
        <taxon>Collembola</taxon>
        <taxon>Entomobryomorpha</taxon>
        <taxon>Isotomoidea</taxon>
        <taxon>Isotomidae</taxon>
        <taxon>Proisotominae</taxon>
        <taxon>Folsomia</taxon>
    </lineage>
</organism>
<feature type="transmembrane region" description="Helical" evidence="3">
    <location>
        <begin position="1273"/>
        <end position="1293"/>
    </location>
</feature>
<dbReference type="Pfam" id="PF17919">
    <property type="entry name" value="RT_RNaseH_2"/>
    <property type="match status" value="1"/>
</dbReference>
<dbReference type="Pfam" id="PF00078">
    <property type="entry name" value="RVT_1"/>
    <property type="match status" value="1"/>
</dbReference>
<evidence type="ECO:0000313" key="5">
    <source>
        <dbReference type="EMBL" id="OXA47201.1"/>
    </source>
</evidence>
<dbReference type="InterPro" id="IPR054465">
    <property type="entry name" value="Integrase_p58-like_C"/>
</dbReference>
<feature type="domain" description="Reverse transcriptase" evidence="4">
    <location>
        <begin position="1"/>
        <end position="111"/>
    </location>
</feature>
<dbReference type="Proteomes" id="UP000198287">
    <property type="component" value="Unassembled WGS sequence"/>
</dbReference>
<name>A0A226DR82_FOLCA</name>
<dbReference type="FunFam" id="3.30.70.270:FF:000020">
    <property type="entry name" value="Transposon Tf2-6 polyprotein-like Protein"/>
    <property type="match status" value="1"/>
</dbReference>
<evidence type="ECO:0000256" key="2">
    <source>
        <dbReference type="SAM" id="MobiDB-lite"/>
    </source>
</evidence>
<keyword evidence="3" id="KW-0812">Transmembrane</keyword>
<comment type="caution">
    <text evidence="5">The sequence shown here is derived from an EMBL/GenBank/DDBJ whole genome shotgun (WGS) entry which is preliminary data.</text>
</comment>
<protein>
    <recommendedName>
        <fullName evidence="1">RNA-directed DNA polymerase</fullName>
        <ecNumber evidence="1">2.7.7.49</ecNumber>
    </recommendedName>
</protein>
<dbReference type="InterPro" id="IPR043502">
    <property type="entry name" value="DNA/RNA_pol_sf"/>
</dbReference>
<dbReference type="PANTHER" id="PTHR33064:SF37">
    <property type="entry name" value="RIBONUCLEASE H"/>
    <property type="match status" value="1"/>
</dbReference>
<feature type="compositionally biased region" description="Low complexity" evidence="2">
    <location>
        <begin position="690"/>
        <end position="701"/>
    </location>
</feature>
<feature type="region of interest" description="Disordered" evidence="2">
    <location>
        <begin position="685"/>
        <end position="747"/>
    </location>
</feature>
<dbReference type="GO" id="GO:0003964">
    <property type="term" value="F:RNA-directed DNA polymerase activity"/>
    <property type="evidence" value="ECO:0007669"/>
    <property type="project" value="UniProtKB-EC"/>
</dbReference>
<dbReference type="Pfam" id="PF22938">
    <property type="entry name" value="Integrase_p58_C"/>
    <property type="match status" value="1"/>
</dbReference>
<dbReference type="EC" id="2.7.7.49" evidence="1"/>
<dbReference type="Gene3D" id="3.10.10.10">
    <property type="entry name" value="HIV Type 1 Reverse Transcriptase, subunit A, domain 1"/>
    <property type="match status" value="1"/>
</dbReference>
<dbReference type="InterPro" id="IPR043128">
    <property type="entry name" value="Rev_trsase/Diguanyl_cyclase"/>
</dbReference>
<dbReference type="Gene3D" id="3.30.70.270">
    <property type="match status" value="2"/>
</dbReference>
<dbReference type="InterPro" id="IPR041577">
    <property type="entry name" value="RT_RNaseH_2"/>
</dbReference>
<keyword evidence="6" id="KW-1185">Reference proteome</keyword>